<protein>
    <submittedName>
        <fullName evidence="1">Uncharacterized protein</fullName>
    </submittedName>
</protein>
<keyword evidence="2" id="KW-1185">Reference proteome</keyword>
<gene>
    <name evidence="1" type="ORF">mMyoMyo1_009424</name>
</gene>
<evidence type="ECO:0000313" key="2">
    <source>
        <dbReference type="Proteomes" id="UP000527355"/>
    </source>
</evidence>
<reference evidence="1 2" key="1">
    <citation type="journal article" date="2020" name="Nature">
        <title>Six reference-quality genomes reveal evolution of bat adaptations.</title>
        <authorList>
            <person name="Jebb D."/>
            <person name="Huang Z."/>
            <person name="Pippel M."/>
            <person name="Hughes G.M."/>
            <person name="Lavrichenko K."/>
            <person name="Devanna P."/>
            <person name="Winkler S."/>
            <person name="Jermiin L.S."/>
            <person name="Skirmuntt E.C."/>
            <person name="Katzourakis A."/>
            <person name="Burkitt-Gray L."/>
            <person name="Ray D.A."/>
            <person name="Sullivan K.A.M."/>
            <person name="Roscito J.G."/>
            <person name="Kirilenko B.M."/>
            <person name="Davalos L.M."/>
            <person name="Corthals A.P."/>
            <person name="Power M.L."/>
            <person name="Jones G."/>
            <person name="Ransome R.D."/>
            <person name="Dechmann D.K.N."/>
            <person name="Locatelli A.G."/>
            <person name="Puechmaille S.J."/>
            <person name="Fedrigo O."/>
            <person name="Jarvis E.D."/>
            <person name="Hiller M."/>
            <person name="Vernes S.C."/>
            <person name="Myers E.W."/>
            <person name="Teeling E.C."/>
        </authorList>
    </citation>
    <scope>NUCLEOTIDE SEQUENCE [LARGE SCALE GENOMIC DNA]</scope>
    <source>
        <strain evidence="1">MMyoMyo1</strain>
        <tissue evidence="1">Flight muscle</tissue>
    </source>
</reference>
<evidence type="ECO:0000313" key="1">
    <source>
        <dbReference type="EMBL" id="KAF6291059.1"/>
    </source>
</evidence>
<name>A0A7J7SRI2_MYOMY</name>
<dbReference type="Proteomes" id="UP000527355">
    <property type="component" value="Unassembled WGS sequence"/>
</dbReference>
<organism evidence="1 2">
    <name type="scientific">Myotis myotis</name>
    <name type="common">Greater mouse-eared bat</name>
    <name type="synonym">Vespertilio myotis</name>
    <dbReference type="NCBI Taxonomy" id="51298"/>
    <lineage>
        <taxon>Eukaryota</taxon>
        <taxon>Metazoa</taxon>
        <taxon>Chordata</taxon>
        <taxon>Craniata</taxon>
        <taxon>Vertebrata</taxon>
        <taxon>Euteleostomi</taxon>
        <taxon>Mammalia</taxon>
        <taxon>Eutheria</taxon>
        <taxon>Laurasiatheria</taxon>
        <taxon>Chiroptera</taxon>
        <taxon>Yangochiroptera</taxon>
        <taxon>Vespertilionidae</taxon>
        <taxon>Myotis</taxon>
    </lineage>
</organism>
<proteinExistence type="predicted"/>
<comment type="caution">
    <text evidence="1">The sequence shown here is derived from an EMBL/GenBank/DDBJ whole genome shotgun (WGS) entry which is preliminary data.</text>
</comment>
<dbReference type="AlphaFoldDB" id="A0A7J7SRI2"/>
<accession>A0A7J7SRI2</accession>
<sequence>MNLVWNSGSRVVGLESAGPGANPALWPGLLFVFPLFVRNSPFFPRWSLLGLQEMFQLLKENTFLNDCDHGPASVIIPVLHSPSLQPWPCPGTNEGPSAPGHPARVLDVLGPSAVCWIWEDISLVCYLWFFLEHNSSSLIK</sequence>
<dbReference type="EMBL" id="JABWUV010000018">
    <property type="protein sequence ID" value="KAF6291059.1"/>
    <property type="molecule type" value="Genomic_DNA"/>
</dbReference>